<dbReference type="InterPro" id="IPR038670">
    <property type="entry name" value="HslJ-like_sf"/>
</dbReference>
<protein>
    <recommendedName>
        <fullName evidence="1">DUF306 domain-containing protein</fullName>
    </recommendedName>
</protein>
<keyword evidence="3" id="KW-1185">Reference proteome</keyword>
<gene>
    <name evidence="2" type="ORF">GCM10009107_59260</name>
</gene>
<dbReference type="PANTHER" id="PTHR35535">
    <property type="entry name" value="HEAT SHOCK PROTEIN HSLJ"/>
    <property type="match status" value="1"/>
</dbReference>
<dbReference type="Gene3D" id="2.40.128.270">
    <property type="match status" value="1"/>
</dbReference>
<comment type="caution">
    <text evidence="2">The sequence shown here is derived from an EMBL/GenBank/DDBJ whole genome shotgun (WGS) entry which is preliminary data.</text>
</comment>
<evidence type="ECO:0000313" key="3">
    <source>
        <dbReference type="Proteomes" id="UP001500279"/>
    </source>
</evidence>
<name>A0ABN1KJS4_9BURK</name>
<dbReference type="InterPro" id="IPR053147">
    <property type="entry name" value="Hsp_HslJ-like"/>
</dbReference>
<proteinExistence type="predicted"/>
<dbReference type="Pfam" id="PF03724">
    <property type="entry name" value="META"/>
    <property type="match status" value="1"/>
</dbReference>
<evidence type="ECO:0000313" key="2">
    <source>
        <dbReference type="EMBL" id="GAA0768950.1"/>
    </source>
</evidence>
<feature type="domain" description="DUF306" evidence="1">
    <location>
        <begin position="43"/>
        <end position="149"/>
    </location>
</feature>
<organism evidence="2 3">
    <name type="scientific">Ideonella azotifigens</name>
    <dbReference type="NCBI Taxonomy" id="513160"/>
    <lineage>
        <taxon>Bacteria</taxon>
        <taxon>Pseudomonadati</taxon>
        <taxon>Pseudomonadota</taxon>
        <taxon>Betaproteobacteria</taxon>
        <taxon>Burkholderiales</taxon>
        <taxon>Sphaerotilaceae</taxon>
        <taxon>Ideonella</taxon>
    </lineage>
</organism>
<evidence type="ECO:0000259" key="1">
    <source>
        <dbReference type="Pfam" id="PF03724"/>
    </source>
</evidence>
<dbReference type="PANTHER" id="PTHR35535:SF2">
    <property type="entry name" value="DUF306 DOMAIN-CONTAINING PROTEIN"/>
    <property type="match status" value="1"/>
</dbReference>
<accession>A0ABN1KJS4</accession>
<dbReference type="InterPro" id="IPR005184">
    <property type="entry name" value="DUF306_Meta_HslJ"/>
</dbReference>
<dbReference type="Proteomes" id="UP001500279">
    <property type="component" value="Unassembled WGS sequence"/>
</dbReference>
<dbReference type="EMBL" id="BAAAEW010000047">
    <property type="protein sequence ID" value="GAA0768950.1"/>
    <property type="molecule type" value="Genomic_DNA"/>
</dbReference>
<sequence length="153" mass="15393">MAGWGLTAALCTGAGAGLLGGCGSAPTASGAKAPVSTPSALHELVGSRWIAISLDSSATPGGGLPSLQFISATQVSGSGGCNGFGGKLQIEGEQLRFGPLAATRKLCMGTPVMENEDQFLRLLEQTRSGVLEGDVLVLRGELGAALLRLRRAA</sequence>
<reference evidence="2 3" key="1">
    <citation type="journal article" date="2019" name="Int. J. Syst. Evol. Microbiol.">
        <title>The Global Catalogue of Microorganisms (GCM) 10K type strain sequencing project: providing services to taxonomists for standard genome sequencing and annotation.</title>
        <authorList>
            <consortium name="The Broad Institute Genomics Platform"/>
            <consortium name="The Broad Institute Genome Sequencing Center for Infectious Disease"/>
            <person name="Wu L."/>
            <person name="Ma J."/>
        </authorList>
    </citation>
    <scope>NUCLEOTIDE SEQUENCE [LARGE SCALE GENOMIC DNA]</scope>
    <source>
        <strain evidence="2 3">JCM 15503</strain>
    </source>
</reference>